<dbReference type="InterPro" id="IPR006678">
    <property type="entry name" value="tRNA_intron_Endonuc_N"/>
</dbReference>
<feature type="domain" description="tRNA intron endonuclease catalytic" evidence="4">
    <location>
        <begin position="341"/>
        <end position="422"/>
    </location>
</feature>
<dbReference type="PANTHER" id="PTHR21227">
    <property type="entry name" value="TRNA-SPLICING ENDONUCLEASE SUBUNIT SEN2"/>
    <property type="match status" value="1"/>
</dbReference>
<proteinExistence type="inferred from homology"/>
<dbReference type="Proteomes" id="UP001141806">
    <property type="component" value="Unassembled WGS sequence"/>
</dbReference>
<dbReference type="GO" id="GO:0005737">
    <property type="term" value="C:cytoplasm"/>
    <property type="evidence" value="ECO:0007669"/>
    <property type="project" value="TreeGrafter"/>
</dbReference>
<accession>A0A9Q0GVC6</accession>
<dbReference type="EC" id="4.6.1.16" evidence="2"/>
<dbReference type="PANTHER" id="PTHR21227:SF0">
    <property type="entry name" value="TRNA-SPLICING ENDONUCLEASE SUBUNIT SEN2"/>
    <property type="match status" value="1"/>
</dbReference>
<evidence type="ECO:0000259" key="4">
    <source>
        <dbReference type="Pfam" id="PF01974"/>
    </source>
</evidence>
<feature type="domain" description="tRNA intron endonuclease N-terminal" evidence="5">
    <location>
        <begin position="256"/>
        <end position="314"/>
    </location>
</feature>
<dbReference type="InterPro" id="IPR011856">
    <property type="entry name" value="tRNA_endonuc-like_dom_sf"/>
</dbReference>
<dbReference type="InterPro" id="IPR006677">
    <property type="entry name" value="tRNA_intron_Endonuc_cat-like"/>
</dbReference>
<dbReference type="Pfam" id="PF02778">
    <property type="entry name" value="tRNA_int_endo_N"/>
    <property type="match status" value="1"/>
</dbReference>
<evidence type="ECO:0000259" key="5">
    <source>
        <dbReference type="Pfam" id="PF02778"/>
    </source>
</evidence>
<evidence type="ECO:0000256" key="2">
    <source>
        <dbReference type="ARBA" id="ARBA00012573"/>
    </source>
</evidence>
<dbReference type="CDD" id="cd22363">
    <property type="entry name" value="tRNA-intron_lyase_C"/>
    <property type="match status" value="1"/>
</dbReference>
<evidence type="ECO:0000313" key="7">
    <source>
        <dbReference type="Proteomes" id="UP001141806"/>
    </source>
</evidence>
<evidence type="ECO:0000313" key="6">
    <source>
        <dbReference type="EMBL" id="KAJ4953756.1"/>
    </source>
</evidence>
<dbReference type="InterPro" id="IPR006676">
    <property type="entry name" value="tRNA_splic"/>
</dbReference>
<gene>
    <name evidence="6" type="ORF">NE237_030588</name>
</gene>
<comment type="catalytic activity">
    <reaction evidence="3">
        <text>pretRNA = a 3'-half-tRNA molecule with a 5'-OH end + a 5'-half-tRNA molecule with a 2',3'-cyclic phosphate end + an intron with a 2',3'-cyclic phosphate and a 5'-hydroxyl terminus.</text>
        <dbReference type="EC" id="4.6.1.16"/>
    </reaction>
</comment>
<name>A0A9Q0GVC6_9MAGN</name>
<dbReference type="SUPFAM" id="SSF53032">
    <property type="entry name" value="tRNA-intron endonuclease catalytic domain-like"/>
    <property type="match status" value="1"/>
</dbReference>
<evidence type="ECO:0000256" key="3">
    <source>
        <dbReference type="ARBA" id="ARBA00034031"/>
    </source>
</evidence>
<comment type="similarity">
    <text evidence="1">Belongs to the tRNA-intron endonuclease family.</text>
</comment>
<dbReference type="GO" id="GO:0000213">
    <property type="term" value="F:tRNA-intron lyase activity"/>
    <property type="evidence" value="ECO:0007669"/>
    <property type="project" value="UniProtKB-EC"/>
</dbReference>
<protein>
    <recommendedName>
        <fullName evidence="2">tRNA-intron lyase</fullName>
        <ecNumber evidence="2">4.6.1.16</ecNumber>
    </recommendedName>
</protein>
<dbReference type="AlphaFoldDB" id="A0A9Q0GVC6"/>
<dbReference type="Pfam" id="PF01974">
    <property type="entry name" value="tRNA_int_endo"/>
    <property type="match status" value="1"/>
</dbReference>
<dbReference type="OrthoDB" id="10249562at2759"/>
<dbReference type="Gene3D" id="3.40.1350.10">
    <property type="match status" value="1"/>
</dbReference>
<reference evidence="6" key="1">
    <citation type="journal article" date="2023" name="Plant J.">
        <title>The genome of the king protea, Protea cynaroides.</title>
        <authorList>
            <person name="Chang J."/>
            <person name="Duong T.A."/>
            <person name="Schoeman C."/>
            <person name="Ma X."/>
            <person name="Roodt D."/>
            <person name="Barker N."/>
            <person name="Li Z."/>
            <person name="Van de Peer Y."/>
            <person name="Mizrachi E."/>
        </authorList>
    </citation>
    <scope>NUCLEOTIDE SEQUENCE</scope>
    <source>
        <tissue evidence="6">Young leaves</tissue>
    </source>
</reference>
<evidence type="ECO:0000256" key="1">
    <source>
        <dbReference type="ARBA" id="ARBA00008078"/>
    </source>
</evidence>
<dbReference type="GO" id="GO:0000379">
    <property type="term" value="P:tRNA-type intron splice site recognition and cleavage"/>
    <property type="evidence" value="ECO:0007669"/>
    <property type="project" value="TreeGrafter"/>
</dbReference>
<dbReference type="InterPro" id="IPR036167">
    <property type="entry name" value="tRNA_intron_Endo_cat-like_sf"/>
</dbReference>
<dbReference type="EMBL" id="JAMYWD010000012">
    <property type="protein sequence ID" value="KAJ4953756.1"/>
    <property type="molecule type" value="Genomic_DNA"/>
</dbReference>
<comment type="caution">
    <text evidence="6">The sequence shown here is derived from an EMBL/GenBank/DDBJ whole genome shotgun (WGS) entry which is preliminary data.</text>
</comment>
<sequence length="464" mass="53363">MIHLLQIRKKKPREELELVAGISGFLWGFLKEDRRNRERDPAGGLRVEREDEKKPRRLLGLRLGIGKGKEKYQREEAHWVFTWSEIHRGLISRLLNPKPNFLHSSLSLPRLSRFTLPLSVGSPAAFYLLESRWPPFLPSTFDKNRGLLHKQFERCSARFLKDILCTADQGRSTKDLRKGSDRPGLIRGIPFSFYKVLKAASLHKLGRKKLVRSSVKRAEMRPRWKGKGLEAKALAEPMSKIVQQLQSSLKRSQTHGFLSGCSVLLEADPEQAHLLNMACFGRPIVTSEKDKQWIQFGFEEAFYLCHSLKCLQILGMEDNCAKKEEEVWTYMNSKRTEFPDFYKAYSHLRMKNWVVRPGSQYGVDFVAYRHHPALVHSEYAVVVLSEGGENRRLRVWSDLEGTIRLCGSVAKTLLVLSISSNGSDLVFPSCLEQYSVQEHTHARWNPEQTRENHLVLRNGVSEAN</sequence>
<dbReference type="GO" id="GO:0000214">
    <property type="term" value="C:tRNA-intron endonuclease complex"/>
    <property type="evidence" value="ECO:0007669"/>
    <property type="project" value="TreeGrafter"/>
</dbReference>
<keyword evidence="7" id="KW-1185">Reference proteome</keyword>
<organism evidence="6 7">
    <name type="scientific">Protea cynaroides</name>
    <dbReference type="NCBI Taxonomy" id="273540"/>
    <lineage>
        <taxon>Eukaryota</taxon>
        <taxon>Viridiplantae</taxon>
        <taxon>Streptophyta</taxon>
        <taxon>Embryophyta</taxon>
        <taxon>Tracheophyta</taxon>
        <taxon>Spermatophyta</taxon>
        <taxon>Magnoliopsida</taxon>
        <taxon>Proteales</taxon>
        <taxon>Proteaceae</taxon>
        <taxon>Protea</taxon>
    </lineage>
</organism>
<dbReference type="GO" id="GO:0003676">
    <property type="term" value="F:nucleic acid binding"/>
    <property type="evidence" value="ECO:0007669"/>
    <property type="project" value="InterPro"/>
</dbReference>